<dbReference type="InParanoid" id="Q236R8"/>
<dbReference type="Gene3D" id="3.40.50.720">
    <property type="entry name" value="NAD(P)-binding Rossmann-like Domain"/>
    <property type="match status" value="1"/>
</dbReference>
<dbReference type="InterPro" id="IPR020904">
    <property type="entry name" value="Sc_DH/Rdtase_CS"/>
</dbReference>
<dbReference type="STRING" id="312017.Q236R8"/>
<dbReference type="GeneID" id="7824261"/>
<dbReference type="eggNOG" id="KOG1199">
    <property type="taxonomic scope" value="Eukaryota"/>
</dbReference>
<dbReference type="PRINTS" id="PR00080">
    <property type="entry name" value="SDRFAMILY"/>
</dbReference>
<dbReference type="GO" id="GO:0016491">
    <property type="term" value="F:oxidoreductase activity"/>
    <property type="evidence" value="ECO:0007669"/>
    <property type="project" value="UniProtKB-KW"/>
</dbReference>
<comment type="similarity">
    <text evidence="2">Belongs to the short-chain dehydrogenases/reductases (SDR) family.</text>
</comment>
<dbReference type="InterPro" id="IPR036291">
    <property type="entry name" value="NAD(P)-bd_dom_sf"/>
</dbReference>
<gene>
    <name evidence="3" type="ORF">TTHERM_00085300</name>
</gene>
<proteinExistence type="inferred from homology"/>
<keyword evidence="1" id="KW-0560">Oxidoreductase</keyword>
<dbReference type="KEGG" id="tet:TTHERM_00085300"/>
<dbReference type="OrthoDB" id="1274115at2759"/>
<dbReference type="SUPFAM" id="SSF51735">
    <property type="entry name" value="NAD(P)-binding Rossmann-fold domains"/>
    <property type="match status" value="1"/>
</dbReference>
<dbReference type="PRINTS" id="PR00081">
    <property type="entry name" value="GDHRDH"/>
</dbReference>
<evidence type="ECO:0000256" key="1">
    <source>
        <dbReference type="ARBA" id="ARBA00023002"/>
    </source>
</evidence>
<accession>Q236R8</accession>
<organism evidence="3 4">
    <name type="scientific">Tetrahymena thermophila (strain SB210)</name>
    <dbReference type="NCBI Taxonomy" id="312017"/>
    <lineage>
        <taxon>Eukaryota</taxon>
        <taxon>Sar</taxon>
        <taxon>Alveolata</taxon>
        <taxon>Ciliophora</taxon>
        <taxon>Intramacronucleata</taxon>
        <taxon>Oligohymenophorea</taxon>
        <taxon>Hymenostomatida</taxon>
        <taxon>Tetrahymenina</taxon>
        <taxon>Tetrahymenidae</taxon>
        <taxon>Tetrahymena</taxon>
    </lineage>
</organism>
<dbReference type="HOGENOM" id="CLU_010194_42_0_1"/>
<dbReference type="Proteomes" id="UP000009168">
    <property type="component" value="Unassembled WGS sequence"/>
</dbReference>
<dbReference type="PROSITE" id="PS00061">
    <property type="entry name" value="ADH_SHORT"/>
    <property type="match status" value="1"/>
</dbReference>
<sequence>MKIDQNLVVFITGASSGFGFEVAKDLLEKGTKCYLTDRDDIDTEFLAKYPKDQVTFRNLDVTDEQGIKSCIDDCVQKFGHLDAVLNSAGIGTPYQSIIDEKFSFSMLNLCLNINVVGTFNVCKYAALQMVKQQNQNNQKKDYVIVNVGSVASANATQGMSIYGASKGAVLGMTLPMARDLGKYGIRVVCMCPGFFNTRMGYSVPERLYKAMARVTALGRHGEPCEFSHAFQGIVESTFINGSHFYMDSSFAVPLL</sequence>
<keyword evidence="4" id="KW-1185">Reference proteome</keyword>
<evidence type="ECO:0000313" key="4">
    <source>
        <dbReference type="Proteomes" id="UP000009168"/>
    </source>
</evidence>
<dbReference type="EMBL" id="GG662749">
    <property type="protein sequence ID" value="EAR92432.1"/>
    <property type="molecule type" value="Genomic_DNA"/>
</dbReference>
<evidence type="ECO:0000313" key="3">
    <source>
        <dbReference type="EMBL" id="EAR92432.1"/>
    </source>
</evidence>
<reference evidence="4" key="1">
    <citation type="journal article" date="2006" name="PLoS Biol.">
        <title>Macronuclear genome sequence of the ciliate Tetrahymena thermophila, a model eukaryote.</title>
        <authorList>
            <person name="Eisen J.A."/>
            <person name="Coyne R.S."/>
            <person name="Wu M."/>
            <person name="Wu D."/>
            <person name="Thiagarajan M."/>
            <person name="Wortman J.R."/>
            <person name="Badger J.H."/>
            <person name="Ren Q."/>
            <person name="Amedeo P."/>
            <person name="Jones K.M."/>
            <person name="Tallon L.J."/>
            <person name="Delcher A.L."/>
            <person name="Salzberg S.L."/>
            <person name="Silva J.C."/>
            <person name="Haas B.J."/>
            <person name="Majoros W.H."/>
            <person name="Farzad M."/>
            <person name="Carlton J.M."/>
            <person name="Smith R.K. Jr."/>
            <person name="Garg J."/>
            <person name="Pearlman R.E."/>
            <person name="Karrer K.M."/>
            <person name="Sun L."/>
            <person name="Manning G."/>
            <person name="Elde N.C."/>
            <person name="Turkewitz A.P."/>
            <person name="Asai D.J."/>
            <person name="Wilkes D.E."/>
            <person name="Wang Y."/>
            <person name="Cai H."/>
            <person name="Collins K."/>
            <person name="Stewart B.A."/>
            <person name="Lee S.R."/>
            <person name="Wilamowska K."/>
            <person name="Weinberg Z."/>
            <person name="Ruzzo W.L."/>
            <person name="Wloga D."/>
            <person name="Gaertig J."/>
            <person name="Frankel J."/>
            <person name="Tsao C.-C."/>
            <person name="Gorovsky M.A."/>
            <person name="Keeling P.J."/>
            <person name="Waller R.F."/>
            <person name="Patron N.J."/>
            <person name="Cherry J.M."/>
            <person name="Stover N.A."/>
            <person name="Krieger C.J."/>
            <person name="del Toro C."/>
            <person name="Ryder H.F."/>
            <person name="Williamson S.C."/>
            <person name="Barbeau R.A."/>
            <person name="Hamilton E.P."/>
            <person name="Orias E."/>
        </authorList>
    </citation>
    <scope>NUCLEOTIDE SEQUENCE [LARGE SCALE GENOMIC DNA]</scope>
    <source>
        <strain evidence="4">SB210</strain>
    </source>
</reference>
<name>Q236R8_TETTS</name>
<dbReference type="PANTHER" id="PTHR43658">
    <property type="entry name" value="SHORT-CHAIN DEHYDROGENASE/REDUCTASE"/>
    <property type="match status" value="1"/>
</dbReference>
<evidence type="ECO:0000256" key="2">
    <source>
        <dbReference type="RuleBase" id="RU000363"/>
    </source>
</evidence>
<dbReference type="AlphaFoldDB" id="Q236R8"/>
<dbReference type="RefSeq" id="XP_001012677.1">
    <property type="nucleotide sequence ID" value="XM_001012677.3"/>
</dbReference>
<dbReference type="OMA" id="FINGSHF"/>
<dbReference type="InterPro" id="IPR002347">
    <property type="entry name" value="SDR_fam"/>
</dbReference>
<dbReference type="PANTHER" id="PTHR43658:SF8">
    <property type="entry name" value="17-BETA-HYDROXYSTEROID DEHYDROGENASE 14-RELATED"/>
    <property type="match status" value="1"/>
</dbReference>
<protein>
    <submittedName>
        <fullName evidence="3">Enoyl-(Acyl carrier) reductase</fullName>
    </submittedName>
</protein>
<dbReference type="Pfam" id="PF00106">
    <property type="entry name" value="adh_short"/>
    <property type="match status" value="1"/>
</dbReference>